<dbReference type="Gene3D" id="1.10.530.40">
    <property type="match status" value="1"/>
</dbReference>
<dbReference type="GO" id="GO:0031640">
    <property type="term" value="P:killing of cells of another organism"/>
    <property type="evidence" value="ECO:0007669"/>
    <property type="project" value="UniProtKB-KW"/>
</dbReference>
<evidence type="ECO:0000313" key="9">
    <source>
        <dbReference type="Proteomes" id="UP000252669"/>
    </source>
</evidence>
<comment type="similarity">
    <text evidence="7">Belongs to the glycosyl hydrolase 24 family.</text>
</comment>
<dbReference type="EC" id="3.2.1.17" evidence="7"/>
<organism evidence="8 9">
    <name type="scientific">Aliarcobacter vitoriensis</name>
    <dbReference type="NCBI Taxonomy" id="2011099"/>
    <lineage>
        <taxon>Bacteria</taxon>
        <taxon>Pseudomonadati</taxon>
        <taxon>Campylobacterota</taxon>
        <taxon>Epsilonproteobacteria</taxon>
        <taxon>Campylobacterales</taxon>
        <taxon>Arcobacteraceae</taxon>
        <taxon>Aliarcobacter</taxon>
    </lineage>
</organism>
<proteinExistence type="inferred from homology"/>
<keyword evidence="6 7" id="KW-0326">Glycosidase</keyword>
<dbReference type="SUPFAM" id="SSF53955">
    <property type="entry name" value="Lysozyme-like"/>
    <property type="match status" value="1"/>
</dbReference>
<dbReference type="InterPro" id="IPR023346">
    <property type="entry name" value="Lysozyme-like_dom_sf"/>
</dbReference>
<dbReference type="GO" id="GO:0016998">
    <property type="term" value="P:cell wall macromolecule catabolic process"/>
    <property type="evidence" value="ECO:0007669"/>
    <property type="project" value="InterPro"/>
</dbReference>
<dbReference type="InterPro" id="IPR033907">
    <property type="entry name" value="Endolysin_autolysin"/>
</dbReference>
<evidence type="ECO:0000313" key="8">
    <source>
        <dbReference type="EMBL" id="RBQ28390.1"/>
    </source>
</evidence>
<evidence type="ECO:0000256" key="5">
    <source>
        <dbReference type="ARBA" id="ARBA00023200"/>
    </source>
</evidence>
<evidence type="ECO:0000256" key="1">
    <source>
        <dbReference type="ARBA" id="ARBA00000632"/>
    </source>
</evidence>
<evidence type="ECO:0000256" key="7">
    <source>
        <dbReference type="RuleBase" id="RU003788"/>
    </source>
</evidence>
<gene>
    <name evidence="8" type="ORF">CRU91_09220</name>
</gene>
<dbReference type="PANTHER" id="PTHR38107">
    <property type="match status" value="1"/>
</dbReference>
<dbReference type="InterPro" id="IPR051018">
    <property type="entry name" value="Bacteriophage_GH24"/>
</dbReference>
<dbReference type="GO" id="GO:0042742">
    <property type="term" value="P:defense response to bacterium"/>
    <property type="evidence" value="ECO:0007669"/>
    <property type="project" value="UniProtKB-KW"/>
</dbReference>
<dbReference type="Pfam" id="PF00959">
    <property type="entry name" value="Phage_lysozyme"/>
    <property type="match status" value="1"/>
</dbReference>
<dbReference type="InterPro" id="IPR002196">
    <property type="entry name" value="Glyco_hydro_24"/>
</dbReference>
<dbReference type="CDD" id="cd00737">
    <property type="entry name" value="lyz_endolysin_autolysin"/>
    <property type="match status" value="1"/>
</dbReference>
<keyword evidence="2 7" id="KW-0929">Antimicrobial</keyword>
<dbReference type="HAMAP" id="MF_04110">
    <property type="entry name" value="ENDOLYSIN_T4"/>
    <property type="match status" value="1"/>
</dbReference>
<evidence type="ECO:0000256" key="2">
    <source>
        <dbReference type="ARBA" id="ARBA00022529"/>
    </source>
</evidence>
<accession>A0A366MS03</accession>
<keyword evidence="9" id="KW-1185">Reference proteome</keyword>
<comment type="catalytic activity">
    <reaction evidence="1 7">
        <text>Hydrolysis of (1-&gt;4)-beta-linkages between N-acetylmuramic acid and N-acetyl-D-glucosamine residues in a peptidoglycan and between N-acetyl-D-glucosamine residues in chitodextrins.</text>
        <dbReference type="EC" id="3.2.1.17"/>
    </reaction>
</comment>
<dbReference type="AlphaFoldDB" id="A0A366MS03"/>
<evidence type="ECO:0000256" key="4">
    <source>
        <dbReference type="ARBA" id="ARBA00022801"/>
    </source>
</evidence>
<comment type="caution">
    <text evidence="8">The sequence shown here is derived from an EMBL/GenBank/DDBJ whole genome shotgun (WGS) entry which is preliminary data.</text>
</comment>
<dbReference type="RefSeq" id="WP_113894941.1">
    <property type="nucleotide sequence ID" value="NZ_JANJGA010000015.1"/>
</dbReference>
<reference evidence="8 9" key="1">
    <citation type="submission" date="2017-10" db="EMBL/GenBank/DDBJ databases">
        <title>Genomics of the genus Arcobacter.</title>
        <authorList>
            <person name="Perez-Cataluna A."/>
            <person name="Figueras M.J."/>
        </authorList>
    </citation>
    <scope>NUCLEOTIDE SEQUENCE [LARGE SCALE GENOMIC DNA]</scope>
    <source>
        <strain evidence="8 9">CECT 9230</strain>
    </source>
</reference>
<protein>
    <recommendedName>
        <fullName evidence="7">Lysozyme</fullName>
        <ecNumber evidence="7">3.2.1.17</ecNumber>
    </recommendedName>
</protein>
<dbReference type="PANTHER" id="PTHR38107:SF3">
    <property type="entry name" value="LYSOZYME RRRD-RELATED"/>
    <property type="match status" value="1"/>
</dbReference>
<dbReference type="GO" id="GO:0009253">
    <property type="term" value="P:peptidoglycan catabolic process"/>
    <property type="evidence" value="ECO:0007669"/>
    <property type="project" value="InterPro"/>
</dbReference>
<dbReference type="OrthoDB" id="5323745at2"/>
<evidence type="ECO:0000256" key="3">
    <source>
        <dbReference type="ARBA" id="ARBA00022638"/>
    </source>
</evidence>
<name>A0A366MS03_9BACT</name>
<keyword evidence="3 7" id="KW-0081">Bacteriolytic enzyme</keyword>
<dbReference type="GO" id="GO:0003796">
    <property type="term" value="F:lysozyme activity"/>
    <property type="evidence" value="ECO:0007669"/>
    <property type="project" value="UniProtKB-EC"/>
</dbReference>
<keyword evidence="4 7" id="KW-0378">Hydrolase</keyword>
<dbReference type="EMBL" id="PDKB01000016">
    <property type="protein sequence ID" value="RBQ28390.1"/>
    <property type="molecule type" value="Genomic_DNA"/>
</dbReference>
<keyword evidence="5" id="KW-1035">Host cytoplasm</keyword>
<evidence type="ECO:0000256" key="6">
    <source>
        <dbReference type="ARBA" id="ARBA00023295"/>
    </source>
</evidence>
<dbReference type="InterPro" id="IPR023347">
    <property type="entry name" value="Lysozyme_dom_sf"/>
</dbReference>
<dbReference type="Proteomes" id="UP000252669">
    <property type="component" value="Unassembled WGS sequence"/>
</dbReference>
<dbReference type="InterPro" id="IPR034690">
    <property type="entry name" value="Endolysin_T4_type"/>
</dbReference>
<sequence>MTISNKGLELIKEFEGFSANAYLCPAKIPTIGYGNTFWEDGRKVRIGEQISKNKAETLLKQIVTKFEIGVSARVTIKINQNQFDALVSLAYNIGLGAFEDSTLLRQLNRGNFEGASNEFLRWNKSAGKPLLGLTRRREREKTLFDAV</sequence>